<keyword evidence="8 9" id="KW-0862">Zinc</keyword>
<dbReference type="Pfam" id="PF00432">
    <property type="entry name" value="Prenyltrans"/>
    <property type="match status" value="1"/>
</dbReference>
<keyword evidence="4 9" id="KW-0637">Prenyltransferase</keyword>
<evidence type="ECO:0000256" key="9">
    <source>
        <dbReference type="RuleBase" id="RU365056"/>
    </source>
</evidence>
<evidence type="ECO:0000256" key="8">
    <source>
        <dbReference type="ARBA" id="ARBA00022833"/>
    </source>
</evidence>
<dbReference type="Proteomes" id="UP001162087">
    <property type="component" value="Chromosome 4"/>
</dbReference>
<dbReference type="PANTHER" id="PTHR11774">
    <property type="entry name" value="GERANYLGERANYL TRANSFERASE TYPE BETA SUBUNIT"/>
    <property type="match status" value="1"/>
</dbReference>
<evidence type="ECO:0000313" key="12">
    <source>
        <dbReference type="Proteomes" id="UP001162087"/>
    </source>
</evidence>
<evidence type="ECO:0000256" key="7">
    <source>
        <dbReference type="ARBA" id="ARBA00022737"/>
    </source>
</evidence>
<comment type="catalytic activity">
    <reaction evidence="9">
        <text>L-cysteinyl-[protein] + (2E,6E)-farnesyl diphosphate = S-(2E,6E)-farnesyl-L-cysteinyl-[protein] + diphosphate</text>
        <dbReference type="Rhea" id="RHEA:13345"/>
        <dbReference type="Rhea" id="RHEA-COMP:10131"/>
        <dbReference type="Rhea" id="RHEA-COMP:11535"/>
        <dbReference type="ChEBI" id="CHEBI:29950"/>
        <dbReference type="ChEBI" id="CHEBI:33019"/>
        <dbReference type="ChEBI" id="CHEBI:86019"/>
        <dbReference type="ChEBI" id="CHEBI:175763"/>
    </reaction>
</comment>
<name>A0AA35JDJ0_SACK1</name>
<evidence type="ECO:0000256" key="3">
    <source>
        <dbReference type="ARBA" id="ARBA00015798"/>
    </source>
</evidence>
<evidence type="ECO:0000313" key="11">
    <source>
        <dbReference type="EMBL" id="CAI4057539.1"/>
    </source>
</evidence>
<dbReference type="GO" id="GO:0097354">
    <property type="term" value="P:prenylation"/>
    <property type="evidence" value="ECO:0007669"/>
    <property type="project" value="UniProtKB-UniRule"/>
</dbReference>
<keyword evidence="7" id="KW-0677">Repeat</keyword>
<dbReference type="SUPFAM" id="SSF48239">
    <property type="entry name" value="Terpenoid cyclases/Protein prenyltransferases"/>
    <property type="match status" value="1"/>
</dbReference>
<accession>A0AA35JDJ0</accession>
<organism evidence="11 12">
    <name type="scientific">Saccharomyces kudriavzevii (strain ATCC MYA-4449 / AS 2.2408 / CBS 8840 / NBRC 1802 / NCYC 2889)</name>
    <name type="common">Yeast</name>
    <dbReference type="NCBI Taxonomy" id="226230"/>
    <lineage>
        <taxon>Eukaryota</taxon>
        <taxon>Fungi</taxon>
        <taxon>Dikarya</taxon>
        <taxon>Ascomycota</taxon>
        <taxon>Saccharomycotina</taxon>
        <taxon>Saccharomycetes</taxon>
        <taxon>Saccharomycetales</taxon>
        <taxon>Saccharomycetaceae</taxon>
        <taxon>Saccharomyces</taxon>
    </lineage>
</organism>
<evidence type="ECO:0000256" key="1">
    <source>
        <dbReference type="ARBA" id="ARBA00010497"/>
    </source>
</evidence>
<comment type="similarity">
    <text evidence="1 9">Belongs to the protein prenyltransferase subunit beta family.</text>
</comment>
<evidence type="ECO:0000256" key="5">
    <source>
        <dbReference type="ARBA" id="ARBA00022679"/>
    </source>
</evidence>
<dbReference type="GO" id="GO:0004660">
    <property type="term" value="F:protein farnesyltransferase activity"/>
    <property type="evidence" value="ECO:0007669"/>
    <property type="project" value="UniProtKB-UniRule"/>
</dbReference>
<dbReference type="GO" id="GO:0008270">
    <property type="term" value="F:zinc ion binding"/>
    <property type="evidence" value="ECO:0007669"/>
    <property type="project" value="UniProtKB-UniRule"/>
</dbReference>
<evidence type="ECO:0000256" key="4">
    <source>
        <dbReference type="ARBA" id="ARBA00022602"/>
    </source>
</evidence>
<dbReference type="GeneID" id="80922889"/>
<dbReference type="InterPro" id="IPR045089">
    <property type="entry name" value="PGGT1B-like"/>
</dbReference>
<evidence type="ECO:0000259" key="10">
    <source>
        <dbReference type="Pfam" id="PF00432"/>
    </source>
</evidence>
<protein>
    <recommendedName>
        <fullName evidence="3 9">Protein farnesyltransferase subunit beta</fullName>
        <shortName evidence="9">FTase-beta</shortName>
        <ecNumber evidence="2 9">2.5.1.58</ecNumber>
    </recommendedName>
</protein>
<reference evidence="11" key="1">
    <citation type="submission" date="2022-10" db="EMBL/GenBank/DDBJ databases">
        <authorList>
            <person name="Byrne P K."/>
        </authorList>
    </citation>
    <scope>NUCLEOTIDE SEQUENCE</scope>
    <source>
        <strain evidence="11">IFO1802</strain>
    </source>
</reference>
<sequence length="430" mass="48204">MQQRLRRSLTRAKFINTALLGRKRPVMEKVIHVADLDSDQTIQPLIKELETVTTEARHEVLQSVLDIYNDDENGDEPILMKDFHKMYLDVAFEISLPSQMTVLDASQPWMLYWVANSLKVMAKDWLTDDVKRKIVDKLFAISPLGGPFGGGLGQLSHLASTYAAINALSLCDNIDGCWDRIDRKKIYEWLLSLKEPNGGFKTCLEVGEVDTRGVYCALAIASLLNMLTDELSEGVLSYLKSCQNYEGGFGSCPHIDEAHGGYTFCATASLAILRSINQIDVERLLEWCSARQLQEERGFCGRSNKLVDGCYSFWVGGSAAILESLGYGQCFSKQALRDYILYCCQEKEQPGLRDKPRAHSDFYHTNYCLLGLAMTENSYTCASNDPPYKMKCDSNDQISSSGLTHVNPVYGLPMKNVKNFIDHFDSALPS</sequence>
<evidence type="ECO:0000256" key="2">
    <source>
        <dbReference type="ARBA" id="ARBA00012702"/>
    </source>
</evidence>
<keyword evidence="6 9" id="KW-0479">Metal-binding</keyword>
<gene>
    <name evidence="11" type="primary">SKDI04G1540</name>
    <name evidence="11" type="ORF">SKDI_04G1540</name>
</gene>
<proteinExistence type="inferred from homology"/>
<dbReference type="InterPro" id="IPR001330">
    <property type="entry name" value="Prenyltrans"/>
</dbReference>
<dbReference type="EC" id="2.5.1.58" evidence="2 9"/>
<dbReference type="RefSeq" id="XP_056086589.1">
    <property type="nucleotide sequence ID" value="XM_056232296.1"/>
</dbReference>
<dbReference type="GO" id="GO:0005965">
    <property type="term" value="C:protein farnesyltransferase complex"/>
    <property type="evidence" value="ECO:0007669"/>
    <property type="project" value="UniProtKB-UniRule"/>
</dbReference>
<evidence type="ECO:0000256" key="6">
    <source>
        <dbReference type="ARBA" id="ARBA00022723"/>
    </source>
</evidence>
<dbReference type="InterPro" id="IPR026872">
    <property type="entry name" value="FTB"/>
</dbReference>
<comment type="function">
    <text evidence="9">Catalyzes the transfer of a farnesyl moiety from farnesyl diphosphate to a cysteine at the fourth position from the C-terminus of several proteins. The beta subunit is responsible for peptide-binding.</text>
</comment>
<dbReference type="EMBL" id="OX365899">
    <property type="protein sequence ID" value="CAI4057539.1"/>
    <property type="molecule type" value="Genomic_DNA"/>
</dbReference>
<keyword evidence="5 9" id="KW-0808">Transferase</keyword>
<dbReference type="PANTHER" id="PTHR11774:SF6">
    <property type="entry name" value="PROTEIN FARNESYLTRANSFERASE SUBUNIT BETA"/>
    <property type="match status" value="1"/>
</dbReference>
<dbReference type="AlphaFoldDB" id="A0AA35JDJ0"/>
<dbReference type="CDD" id="cd02893">
    <property type="entry name" value="FTase"/>
    <property type="match status" value="1"/>
</dbReference>
<dbReference type="InterPro" id="IPR008930">
    <property type="entry name" value="Terpenoid_cyclase/PrenylTrfase"/>
</dbReference>
<comment type="subunit">
    <text evidence="9">Heterodimer of an alpha and a beta subunit.</text>
</comment>
<keyword evidence="12" id="KW-1185">Reference proteome</keyword>
<dbReference type="Gene3D" id="1.50.10.20">
    <property type="match status" value="1"/>
</dbReference>
<comment type="cofactor">
    <cofactor evidence="9">
        <name>Zn(2+)</name>
        <dbReference type="ChEBI" id="CHEBI:29105"/>
    </cofactor>
    <text evidence="9">Binds 1 zinc ion per subunit.</text>
</comment>
<feature type="domain" description="Prenyltransferase alpha-alpha toroid" evidence="10">
    <location>
        <begin position="79"/>
        <end position="410"/>
    </location>
</feature>